<evidence type="ECO:0000256" key="3">
    <source>
        <dbReference type="ARBA" id="ARBA00023163"/>
    </source>
</evidence>
<dbReference type="InterPro" id="IPR009057">
    <property type="entry name" value="Homeodomain-like_sf"/>
</dbReference>
<keyword evidence="3" id="KW-0804">Transcription</keyword>
<dbReference type="SUPFAM" id="SSF46689">
    <property type="entry name" value="Homeodomain-like"/>
    <property type="match status" value="1"/>
</dbReference>
<evidence type="ECO:0000259" key="4">
    <source>
        <dbReference type="PROSITE" id="PS01124"/>
    </source>
</evidence>
<dbReference type="PRINTS" id="PR00032">
    <property type="entry name" value="HTHARAC"/>
</dbReference>
<comment type="caution">
    <text evidence="5">The sequence shown here is derived from an EMBL/GenBank/DDBJ whole genome shotgun (WGS) entry which is preliminary data.</text>
</comment>
<accession>A0A5M4B556</accession>
<dbReference type="Gene3D" id="2.60.120.10">
    <property type="entry name" value="Jelly Rolls"/>
    <property type="match status" value="1"/>
</dbReference>
<dbReference type="Proteomes" id="UP000391834">
    <property type="component" value="Unassembled WGS sequence"/>
</dbReference>
<evidence type="ECO:0000256" key="2">
    <source>
        <dbReference type="ARBA" id="ARBA00023125"/>
    </source>
</evidence>
<dbReference type="InterPro" id="IPR020449">
    <property type="entry name" value="Tscrpt_reg_AraC-type_HTH"/>
</dbReference>
<dbReference type="PROSITE" id="PS00041">
    <property type="entry name" value="HTH_ARAC_FAMILY_1"/>
    <property type="match status" value="1"/>
</dbReference>
<reference evidence="5 6" key="1">
    <citation type="submission" date="2019-10" db="EMBL/GenBank/DDBJ databases">
        <title>Prolixibacter strains distinguished by the presence of nitrate reductase genes were adept at nitrate-dependent anaerobic corrosion of metallic iron and carbon steel.</title>
        <authorList>
            <person name="Iino T."/>
            <person name="Shono N."/>
            <person name="Ito K."/>
            <person name="Nakamura R."/>
            <person name="Sueoka K."/>
            <person name="Harayama S."/>
            <person name="Ohkuma M."/>
        </authorList>
    </citation>
    <scope>NUCLEOTIDE SEQUENCE [LARGE SCALE GENOMIC DNA]</scope>
    <source>
        <strain evidence="5 6">JCM 13498</strain>
    </source>
</reference>
<keyword evidence="2" id="KW-0238">DNA-binding</keyword>
<evidence type="ECO:0000313" key="5">
    <source>
        <dbReference type="EMBL" id="GET34978.1"/>
    </source>
</evidence>
<dbReference type="PANTHER" id="PTHR43280">
    <property type="entry name" value="ARAC-FAMILY TRANSCRIPTIONAL REGULATOR"/>
    <property type="match status" value="1"/>
</dbReference>
<dbReference type="Gene3D" id="1.10.10.60">
    <property type="entry name" value="Homeodomain-like"/>
    <property type="match status" value="1"/>
</dbReference>
<dbReference type="InterPro" id="IPR014710">
    <property type="entry name" value="RmlC-like_jellyroll"/>
</dbReference>
<dbReference type="RefSeq" id="WP_025865716.1">
    <property type="nucleotide sequence ID" value="NZ_BLAX01000001.1"/>
</dbReference>
<proteinExistence type="predicted"/>
<sequence>MKQLFDIYKLTEEGVREIAASDNEPHQHDFEELLVGVEGSLDHFIDYESVEINAPFISFVTKGKVHRVVPKLKDGKCKIWVIRFKSEFIPETTFQLYSYYHGHANVKMELNGCFFRMPDLCEMIYNEKQQPEPNYAVIQHLLSALFIMIESERKKLCPTGETIQKTQNITFKNFLKILEENYRRPEGVEFYAEKLFMSSRNLNLICQNILNQSVSEIIETRKLIEAKNLLITNDKTIAEIGFELGYQEKSYFTRVFKKKSGQTPGEFREEMRQQI</sequence>
<keyword evidence="6" id="KW-1185">Reference proteome</keyword>
<dbReference type="OrthoDB" id="1096411at2"/>
<dbReference type="PROSITE" id="PS01124">
    <property type="entry name" value="HTH_ARAC_FAMILY_2"/>
    <property type="match status" value="1"/>
</dbReference>
<feature type="domain" description="HTH araC/xylS-type" evidence="4">
    <location>
        <begin position="172"/>
        <end position="270"/>
    </location>
</feature>
<dbReference type="InterPro" id="IPR018060">
    <property type="entry name" value="HTH_AraC"/>
</dbReference>
<dbReference type="InterPro" id="IPR018062">
    <property type="entry name" value="HTH_AraC-typ_CS"/>
</dbReference>
<dbReference type="GO" id="GO:0043565">
    <property type="term" value="F:sequence-specific DNA binding"/>
    <property type="evidence" value="ECO:0007669"/>
    <property type="project" value="InterPro"/>
</dbReference>
<dbReference type="Pfam" id="PF12833">
    <property type="entry name" value="HTH_18"/>
    <property type="match status" value="1"/>
</dbReference>
<name>A0A5M4B556_9BACT</name>
<keyword evidence="1" id="KW-0805">Transcription regulation</keyword>
<protein>
    <recommendedName>
        <fullName evidence="4">HTH araC/xylS-type domain-containing protein</fullName>
    </recommendedName>
</protein>
<dbReference type="PANTHER" id="PTHR43280:SF32">
    <property type="entry name" value="TRANSCRIPTIONAL REGULATORY PROTEIN"/>
    <property type="match status" value="1"/>
</dbReference>
<dbReference type="InterPro" id="IPR037923">
    <property type="entry name" value="HTH-like"/>
</dbReference>
<dbReference type="SMART" id="SM00342">
    <property type="entry name" value="HTH_ARAC"/>
    <property type="match status" value="1"/>
</dbReference>
<dbReference type="GO" id="GO:0003700">
    <property type="term" value="F:DNA-binding transcription factor activity"/>
    <property type="evidence" value="ECO:0007669"/>
    <property type="project" value="InterPro"/>
</dbReference>
<gene>
    <name evidence="5" type="ORF">PbJCM13498_38410</name>
</gene>
<dbReference type="AlphaFoldDB" id="A0A5M4B556"/>
<dbReference type="SUPFAM" id="SSF51215">
    <property type="entry name" value="Regulatory protein AraC"/>
    <property type="match status" value="1"/>
</dbReference>
<dbReference type="EMBL" id="BLAX01000001">
    <property type="protein sequence ID" value="GET34978.1"/>
    <property type="molecule type" value="Genomic_DNA"/>
</dbReference>
<organism evidence="5 6">
    <name type="scientific">Prolixibacter bellariivorans</name>
    <dbReference type="NCBI Taxonomy" id="314319"/>
    <lineage>
        <taxon>Bacteria</taxon>
        <taxon>Pseudomonadati</taxon>
        <taxon>Bacteroidota</taxon>
        <taxon>Bacteroidia</taxon>
        <taxon>Marinilabiliales</taxon>
        <taxon>Prolixibacteraceae</taxon>
        <taxon>Prolixibacter</taxon>
    </lineage>
</organism>
<evidence type="ECO:0000256" key="1">
    <source>
        <dbReference type="ARBA" id="ARBA00023015"/>
    </source>
</evidence>
<evidence type="ECO:0000313" key="6">
    <source>
        <dbReference type="Proteomes" id="UP000391834"/>
    </source>
</evidence>